<protein>
    <recommendedName>
        <fullName evidence="4">Glutathione peroxidase</fullName>
    </recommendedName>
</protein>
<dbReference type="Pfam" id="PF00255">
    <property type="entry name" value="GSHPx"/>
    <property type="match status" value="1"/>
</dbReference>
<comment type="similarity">
    <text evidence="1 4">Belongs to the glutathione peroxidase family.</text>
</comment>
<dbReference type="RefSeq" id="WP_205143554.1">
    <property type="nucleotide sequence ID" value="NZ_JAFBDN010000007.1"/>
</dbReference>
<dbReference type="PROSITE" id="PS00460">
    <property type="entry name" value="GLUTATHIONE_PEROXID_1"/>
    <property type="match status" value="1"/>
</dbReference>
<comment type="caution">
    <text evidence="6">The sequence shown here is derived from an EMBL/GenBank/DDBJ whole genome shotgun (WGS) entry which is preliminary data.</text>
</comment>
<evidence type="ECO:0000259" key="5">
    <source>
        <dbReference type="PROSITE" id="PS51352"/>
    </source>
</evidence>
<dbReference type="InterPro" id="IPR036249">
    <property type="entry name" value="Thioredoxin-like_sf"/>
</dbReference>
<evidence type="ECO:0000313" key="6">
    <source>
        <dbReference type="EMBL" id="MCM2437488.1"/>
    </source>
</evidence>
<evidence type="ECO:0000313" key="7">
    <source>
        <dbReference type="Proteomes" id="UP001057481"/>
    </source>
</evidence>
<dbReference type="EMBL" id="JAGMVS010000064">
    <property type="protein sequence ID" value="MCM2437488.1"/>
    <property type="molecule type" value="Genomic_DNA"/>
</dbReference>
<sequence>MPTIYDFTLTEMDGSPISLFDYKNKVLLIVNTASKCGLAPQLSDLQALYQTYHEQGLVIIGCASNQFHQELTNSAEIKNYCQLHFGVTFPITKPLLVNGENADPLFTYLKTQSQTGPIKWNYTKFLIARDGTILHRYAPITKPAKMEKLIIAALSET</sequence>
<keyword evidence="2 4" id="KW-0575">Peroxidase</keyword>
<evidence type="ECO:0000256" key="4">
    <source>
        <dbReference type="RuleBase" id="RU000499"/>
    </source>
</evidence>
<accession>A0ABT0VI27</accession>
<proteinExistence type="inferred from homology"/>
<organism evidence="6 7">
    <name type="scientific">Periweissella beninensis</name>
    <dbReference type="NCBI Taxonomy" id="504936"/>
    <lineage>
        <taxon>Bacteria</taxon>
        <taxon>Bacillati</taxon>
        <taxon>Bacillota</taxon>
        <taxon>Bacilli</taxon>
        <taxon>Lactobacillales</taxon>
        <taxon>Lactobacillaceae</taxon>
        <taxon>Periweissella</taxon>
    </lineage>
</organism>
<dbReference type="InterPro" id="IPR013766">
    <property type="entry name" value="Thioredoxin_domain"/>
</dbReference>
<dbReference type="InterPro" id="IPR029759">
    <property type="entry name" value="GPX_AS"/>
</dbReference>
<dbReference type="InterPro" id="IPR000889">
    <property type="entry name" value="Glutathione_peroxidase"/>
</dbReference>
<evidence type="ECO:0000256" key="3">
    <source>
        <dbReference type="ARBA" id="ARBA00023002"/>
    </source>
</evidence>
<dbReference type="GO" id="GO:0004601">
    <property type="term" value="F:peroxidase activity"/>
    <property type="evidence" value="ECO:0007669"/>
    <property type="project" value="UniProtKB-KW"/>
</dbReference>
<dbReference type="PANTHER" id="PTHR11592">
    <property type="entry name" value="GLUTATHIONE PEROXIDASE"/>
    <property type="match status" value="1"/>
</dbReference>
<name>A0ABT0VI27_9LACO</name>
<dbReference type="SUPFAM" id="SSF52833">
    <property type="entry name" value="Thioredoxin-like"/>
    <property type="match status" value="1"/>
</dbReference>
<dbReference type="Gene3D" id="3.40.30.10">
    <property type="entry name" value="Glutaredoxin"/>
    <property type="match status" value="1"/>
</dbReference>
<keyword evidence="7" id="KW-1185">Reference proteome</keyword>
<dbReference type="Proteomes" id="UP001057481">
    <property type="component" value="Unassembled WGS sequence"/>
</dbReference>
<dbReference type="PANTHER" id="PTHR11592:SF78">
    <property type="entry name" value="GLUTATHIONE PEROXIDASE"/>
    <property type="match status" value="1"/>
</dbReference>
<gene>
    <name evidence="6" type="ORF">KAK10_06155</name>
</gene>
<dbReference type="CDD" id="cd00340">
    <property type="entry name" value="GSH_Peroxidase"/>
    <property type="match status" value="1"/>
</dbReference>
<feature type="domain" description="Thioredoxin" evidence="5">
    <location>
        <begin position="1"/>
        <end position="157"/>
    </location>
</feature>
<dbReference type="PROSITE" id="PS51352">
    <property type="entry name" value="THIOREDOXIN_2"/>
    <property type="match status" value="1"/>
</dbReference>
<dbReference type="PRINTS" id="PR01011">
    <property type="entry name" value="GLUTPROXDASE"/>
</dbReference>
<evidence type="ECO:0000256" key="1">
    <source>
        <dbReference type="ARBA" id="ARBA00006926"/>
    </source>
</evidence>
<evidence type="ECO:0000256" key="2">
    <source>
        <dbReference type="ARBA" id="ARBA00022559"/>
    </source>
</evidence>
<keyword evidence="3 4" id="KW-0560">Oxidoreductase</keyword>
<reference evidence="6" key="1">
    <citation type="submission" date="2021-04" db="EMBL/GenBank/DDBJ databases">
        <title>Taxonomic assessment of Weissella genus.</title>
        <authorList>
            <person name="Fanelli F."/>
            <person name="Chieffi D."/>
            <person name="Dell'Aquila A."/>
            <person name="Gyu-Sung C."/>
            <person name="Franz C.M.A.P."/>
            <person name="Fusco V."/>
        </authorList>
    </citation>
    <scope>NUCLEOTIDE SEQUENCE</scope>
    <source>
        <strain evidence="6">LMG 25373</strain>
    </source>
</reference>
<dbReference type="PIRSF" id="PIRSF000303">
    <property type="entry name" value="Glutathion_perox"/>
    <property type="match status" value="1"/>
</dbReference>
<dbReference type="PROSITE" id="PS51355">
    <property type="entry name" value="GLUTATHIONE_PEROXID_3"/>
    <property type="match status" value="1"/>
</dbReference>